<dbReference type="HAMAP" id="MF_01398">
    <property type="entry name" value="ATP_synth_b_bprime"/>
    <property type="match status" value="1"/>
</dbReference>
<dbReference type="NCBIfam" id="TIGR03321">
    <property type="entry name" value="alt_F1F0_F0_B"/>
    <property type="match status" value="1"/>
</dbReference>
<dbReference type="CDD" id="cd06503">
    <property type="entry name" value="ATP-synt_Fo_b"/>
    <property type="match status" value="1"/>
</dbReference>
<comment type="function">
    <text evidence="11">Component of the F(0) channel, it forms part of the peripheral stalk, linking F(1) to F(0). The b'-subunit is a diverged and duplicated form of b found in plants and photosynthetic bacteria.</text>
</comment>
<reference evidence="15 16" key="1">
    <citation type="submission" date="2023-01" db="EMBL/GenBank/DDBJ databases">
        <title>Pseudomonas SA3-5T sp. nov., isolated from tidal flat sediment.</title>
        <authorList>
            <person name="Kim H.S."/>
            <person name="Kim J.-S."/>
            <person name="Suh M.K."/>
            <person name="Eom M.K."/>
            <person name="Lee J.-S."/>
        </authorList>
    </citation>
    <scope>NUCLEOTIDE SEQUENCE [LARGE SCALE GENOMIC DNA]</scope>
    <source>
        <strain evidence="15 16">SA3-5</strain>
    </source>
</reference>
<organism evidence="15 16">
    <name type="scientific">Pseudomonas aestuarii</name>
    <dbReference type="NCBI Taxonomy" id="3018340"/>
    <lineage>
        <taxon>Bacteria</taxon>
        <taxon>Pseudomonadati</taxon>
        <taxon>Pseudomonadota</taxon>
        <taxon>Gammaproteobacteria</taxon>
        <taxon>Pseudomonadales</taxon>
        <taxon>Pseudomonadaceae</taxon>
        <taxon>Pseudomonas</taxon>
    </lineage>
</organism>
<keyword evidence="14" id="KW-0175">Coiled coil</keyword>
<evidence type="ECO:0000256" key="6">
    <source>
        <dbReference type="ARBA" id="ARBA00022989"/>
    </source>
</evidence>
<protein>
    <recommendedName>
        <fullName evidence="13">ATP synthase subunit b</fullName>
    </recommendedName>
    <alternativeName>
        <fullName evidence="13">ATP synthase F(0) sector subunit b</fullName>
    </alternativeName>
    <alternativeName>
        <fullName evidence="13">ATPase subunit I</fullName>
    </alternativeName>
    <alternativeName>
        <fullName evidence="13">F-type ATPase subunit b</fullName>
        <shortName evidence="13">F-ATPase subunit b</shortName>
    </alternativeName>
</protein>
<keyword evidence="9 13" id="KW-0066">ATP synthesis</keyword>
<comment type="caution">
    <text evidence="15">The sequence shown here is derived from an EMBL/GenBank/DDBJ whole genome shotgun (WGS) entry which is preliminary data.</text>
</comment>
<evidence type="ECO:0000256" key="14">
    <source>
        <dbReference type="SAM" id="Coils"/>
    </source>
</evidence>
<evidence type="ECO:0000256" key="10">
    <source>
        <dbReference type="ARBA" id="ARBA00025198"/>
    </source>
</evidence>
<evidence type="ECO:0000256" key="13">
    <source>
        <dbReference type="HAMAP-Rule" id="MF_01398"/>
    </source>
</evidence>
<keyword evidence="16" id="KW-1185">Reference proteome</keyword>
<comment type="subunit">
    <text evidence="13">F-type ATPases have 2 components, F(1) - the catalytic core - and F(0) - the membrane proton channel. F(1) has five subunits: alpha(3), beta(3), gamma(1), delta(1), epsilon(1). F(0) has three main subunits: a(1), b(2) and c(10-14). The alpha and beta chains form an alternating ring which encloses part of the gamma chain. F(1) is attached to F(0) by a central stalk formed by the gamma and epsilon chains, while a peripheral stalk is formed by the delta and b chains.</text>
</comment>
<dbReference type="InterPro" id="IPR000711">
    <property type="entry name" value="ATPase_OSCP/dsu"/>
</dbReference>
<evidence type="ECO:0000256" key="9">
    <source>
        <dbReference type="ARBA" id="ARBA00023310"/>
    </source>
</evidence>
<evidence type="ECO:0000313" key="16">
    <source>
        <dbReference type="Proteomes" id="UP001212042"/>
    </source>
</evidence>
<gene>
    <name evidence="13" type="primary">atpF</name>
    <name evidence="15" type="ORF">PH586_21925</name>
</gene>
<name>A0ABT4XLG6_9PSED</name>
<accession>A0ABT4XLG6</accession>
<comment type="similarity">
    <text evidence="1 13">Belongs to the ATPase B chain family.</text>
</comment>
<dbReference type="InterPro" id="IPR017707">
    <property type="entry name" value="Alt_ATP_synth_F0_bsu"/>
</dbReference>
<evidence type="ECO:0000256" key="2">
    <source>
        <dbReference type="ARBA" id="ARBA00022448"/>
    </source>
</evidence>
<evidence type="ECO:0000256" key="4">
    <source>
        <dbReference type="ARBA" id="ARBA00022692"/>
    </source>
</evidence>
<dbReference type="Pfam" id="PF00213">
    <property type="entry name" value="OSCP"/>
    <property type="match status" value="1"/>
</dbReference>
<dbReference type="PANTHER" id="PTHR33445">
    <property type="entry name" value="ATP SYNTHASE SUBUNIT B', CHLOROPLASTIC"/>
    <property type="match status" value="1"/>
</dbReference>
<dbReference type="InterPro" id="IPR002146">
    <property type="entry name" value="ATP_synth_b/b'su_bac/chlpt"/>
</dbReference>
<evidence type="ECO:0000256" key="8">
    <source>
        <dbReference type="ARBA" id="ARBA00023136"/>
    </source>
</evidence>
<evidence type="ECO:0000256" key="7">
    <source>
        <dbReference type="ARBA" id="ARBA00023065"/>
    </source>
</evidence>
<feature type="coiled-coil region" evidence="14">
    <location>
        <begin position="45"/>
        <end position="112"/>
    </location>
</feature>
<keyword evidence="13" id="KW-1003">Cell membrane</keyword>
<dbReference type="RefSeq" id="WP_271349932.1">
    <property type="nucleotide sequence ID" value="NZ_JAQJZJ010000014.1"/>
</dbReference>
<dbReference type="InterPro" id="IPR050059">
    <property type="entry name" value="ATP_synthase_B_chain"/>
</dbReference>
<keyword evidence="2 13" id="KW-0813">Transport</keyword>
<evidence type="ECO:0000256" key="5">
    <source>
        <dbReference type="ARBA" id="ARBA00022781"/>
    </source>
</evidence>
<sequence length="259" mass="28648">MLIDWFTVAAQVLNFVVLVWLMKRFLYRPILRAIAAREQLIAAQLAAAAGQKAEAQRERAEFEAKNQAFEAQRASLLSEAVAQVQLERQRLLESARQAAATMSAKHQQALRNDADKLNQALAQRVQHEVFAIARKALADLADCSLEERLVAVFIEQLQGLEASAQQQLAEAIALGTEPVLLRSAFELPAAQRRLLQDALNHCFAGEIALRFERKAELLGGIELSCNGQRLAWSISDYLQALQQGVDELLQAQPTAATQP</sequence>
<evidence type="ECO:0000256" key="11">
    <source>
        <dbReference type="ARBA" id="ARBA00025614"/>
    </source>
</evidence>
<keyword evidence="7 13" id="KW-0406">Ion transport</keyword>
<keyword evidence="4 13" id="KW-0812">Transmembrane</keyword>
<keyword evidence="5 13" id="KW-0375">Hydrogen ion transport</keyword>
<comment type="subcellular location">
    <subcellularLocation>
        <location evidence="13">Cell membrane</location>
        <topology evidence="13">Single-pass membrane protein</topology>
    </subcellularLocation>
    <subcellularLocation>
        <location evidence="12">Endomembrane system</location>
        <topology evidence="12">Single-pass membrane protein</topology>
    </subcellularLocation>
</comment>
<evidence type="ECO:0000256" key="3">
    <source>
        <dbReference type="ARBA" id="ARBA00022547"/>
    </source>
</evidence>
<dbReference type="EMBL" id="JAQJZJ010000014">
    <property type="protein sequence ID" value="MDA7089043.1"/>
    <property type="molecule type" value="Genomic_DNA"/>
</dbReference>
<comment type="function">
    <text evidence="10 13">F(1)F(0) ATP synthase produces ATP from ADP in the presence of a proton or sodium gradient. F-type ATPases consist of two structural domains, F(1) containing the extramembraneous catalytic core and F(0) containing the membrane proton channel, linked together by a central stalk and a peripheral stalk. During catalysis, ATP synthesis in the catalytic domain of F(1) is coupled via a rotary mechanism of the central stalk subunits to proton translocation.</text>
</comment>
<keyword evidence="6 13" id="KW-1133">Transmembrane helix</keyword>
<evidence type="ECO:0000313" key="15">
    <source>
        <dbReference type="EMBL" id="MDA7089043.1"/>
    </source>
</evidence>
<evidence type="ECO:0000256" key="1">
    <source>
        <dbReference type="ARBA" id="ARBA00005513"/>
    </source>
</evidence>
<dbReference type="Proteomes" id="UP001212042">
    <property type="component" value="Unassembled WGS sequence"/>
</dbReference>
<keyword evidence="3 13" id="KW-0138">CF(0)</keyword>
<keyword evidence="8 13" id="KW-0472">Membrane</keyword>
<dbReference type="Pfam" id="PF00430">
    <property type="entry name" value="ATP-synt_B"/>
    <property type="match status" value="1"/>
</dbReference>
<proteinExistence type="inferred from homology"/>
<dbReference type="PANTHER" id="PTHR33445:SF2">
    <property type="entry name" value="ATP SYNTHASE SUBUNIT B', CHLOROPLASTIC"/>
    <property type="match status" value="1"/>
</dbReference>
<feature type="transmembrane region" description="Helical" evidence="13">
    <location>
        <begin position="6"/>
        <end position="22"/>
    </location>
</feature>
<evidence type="ECO:0000256" key="12">
    <source>
        <dbReference type="ARBA" id="ARBA00037847"/>
    </source>
</evidence>